<evidence type="ECO:0000313" key="4">
    <source>
        <dbReference type="Proteomes" id="UP000316621"/>
    </source>
</evidence>
<reference evidence="3 4" key="1">
    <citation type="journal article" date="2018" name="Science">
        <title>The opium poppy genome and morphinan production.</title>
        <authorList>
            <person name="Guo L."/>
            <person name="Winzer T."/>
            <person name="Yang X."/>
            <person name="Li Y."/>
            <person name="Ning Z."/>
            <person name="He Z."/>
            <person name="Teodor R."/>
            <person name="Lu Y."/>
            <person name="Bowser T.A."/>
            <person name="Graham I.A."/>
            <person name="Ye K."/>
        </authorList>
    </citation>
    <scope>NUCLEOTIDE SEQUENCE [LARGE SCALE GENOMIC DNA]</scope>
    <source>
        <strain evidence="4">cv. HN1</strain>
        <tissue evidence="3">Leaves</tissue>
    </source>
</reference>
<gene>
    <name evidence="3" type="ORF">C5167_039611</name>
</gene>
<name>A0A4Y7IGT7_PAPSO</name>
<accession>A0A4Y7IGT7</accession>
<evidence type="ECO:0000259" key="2">
    <source>
        <dbReference type="Pfam" id="PF13839"/>
    </source>
</evidence>
<dbReference type="InterPro" id="IPR029962">
    <property type="entry name" value="TBL"/>
</dbReference>
<dbReference type="InterPro" id="IPR026057">
    <property type="entry name" value="TBL_C"/>
</dbReference>
<feature type="domain" description="Trichome birefringence-like C-terminal" evidence="2">
    <location>
        <begin position="22"/>
        <end position="105"/>
    </location>
</feature>
<comment type="similarity">
    <text evidence="1">Belongs to the PC-esterase family. TBL subfamily.</text>
</comment>
<dbReference type="Proteomes" id="UP000316621">
    <property type="component" value="Chromosome 1"/>
</dbReference>
<dbReference type="Pfam" id="PF13839">
    <property type="entry name" value="PC-Esterase"/>
    <property type="match status" value="1"/>
</dbReference>
<sequence>MEDLILFIKIGDGNRDLVTYQAIPDGKKSIHRIPPRKIFKAEDYNATIEFYWAPFIVESNSDHAVKHTVQKRLVHLNSVAKHSQHWEGVDFLVFESYVWWMYKPIINAT</sequence>
<dbReference type="Gramene" id="RZC46655">
    <property type="protein sequence ID" value="RZC46655"/>
    <property type="gene ID" value="C5167_039611"/>
</dbReference>
<dbReference type="EMBL" id="CM010715">
    <property type="protein sequence ID" value="RZC46655.1"/>
    <property type="molecule type" value="Genomic_DNA"/>
</dbReference>
<dbReference type="GO" id="GO:0005794">
    <property type="term" value="C:Golgi apparatus"/>
    <property type="evidence" value="ECO:0007669"/>
    <property type="project" value="TreeGrafter"/>
</dbReference>
<protein>
    <recommendedName>
        <fullName evidence="2">Trichome birefringence-like C-terminal domain-containing protein</fullName>
    </recommendedName>
</protein>
<proteinExistence type="inferred from homology"/>
<dbReference type="PANTHER" id="PTHR32285">
    <property type="entry name" value="PROTEIN TRICHOME BIREFRINGENCE-LIKE 9-RELATED"/>
    <property type="match status" value="1"/>
</dbReference>
<evidence type="ECO:0000256" key="1">
    <source>
        <dbReference type="ARBA" id="ARBA00007727"/>
    </source>
</evidence>
<dbReference type="STRING" id="3469.A0A4Y7IGT7"/>
<dbReference type="AlphaFoldDB" id="A0A4Y7IGT7"/>
<keyword evidence="4" id="KW-1185">Reference proteome</keyword>
<evidence type="ECO:0000313" key="3">
    <source>
        <dbReference type="EMBL" id="RZC46655.1"/>
    </source>
</evidence>
<organism evidence="3 4">
    <name type="scientific">Papaver somniferum</name>
    <name type="common">Opium poppy</name>
    <dbReference type="NCBI Taxonomy" id="3469"/>
    <lineage>
        <taxon>Eukaryota</taxon>
        <taxon>Viridiplantae</taxon>
        <taxon>Streptophyta</taxon>
        <taxon>Embryophyta</taxon>
        <taxon>Tracheophyta</taxon>
        <taxon>Spermatophyta</taxon>
        <taxon>Magnoliopsida</taxon>
        <taxon>Ranunculales</taxon>
        <taxon>Papaveraceae</taxon>
        <taxon>Papaveroideae</taxon>
        <taxon>Papaver</taxon>
    </lineage>
</organism>
<dbReference type="PANTHER" id="PTHR32285:SF217">
    <property type="entry name" value="PROTEIN TRICHOME BIREFRINGENCE-LIKE 31"/>
    <property type="match status" value="1"/>
</dbReference>
<dbReference type="GO" id="GO:0016413">
    <property type="term" value="F:O-acetyltransferase activity"/>
    <property type="evidence" value="ECO:0007669"/>
    <property type="project" value="InterPro"/>
</dbReference>